<evidence type="ECO:0000259" key="9">
    <source>
        <dbReference type="PROSITE" id="PS52029"/>
    </source>
</evidence>
<evidence type="ECO:0000256" key="3">
    <source>
        <dbReference type="ARBA" id="ARBA00022960"/>
    </source>
</evidence>
<gene>
    <name evidence="10" type="ORF">CLV35_0876</name>
</gene>
<keyword evidence="2" id="KW-0808">Transferase</keyword>
<dbReference type="RefSeq" id="WP_183061660.1">
    <property type="nucleotide sequence ID" value="NZ_RBWV01000009.1"/>
</dbReference>
<dbReference type="EMBL" id="RBWV01000009">
    <property type="protein sequence ID" value="RKS80444.1"/>
    <property type="molecule type" value="Genomic_DNA"/>
</dbReference>
<feature type="compositionally biased region" description="Low complexity" evidence="7">
    <location>
        <begin position="30"/>
        <end position="56"/>
    </location>
</feature>
<keyword evidence="5 6" id="KW-0961">Cell wall biogenesis/degradation</keyword>
<keyword evidence="10" id="KW-0449">Lipoprotein</keyword>
<comment type="caution">
    <text evidence="10">The sequence shown here is derived from an EMBL/GenBank/DDBJ whole genome shotgun (WGS) entry which is preliminary data.</text>
</comment>
<dbReference type="Proteomes" id="UP000281955">
    <property type="component" value="Unassembled WGS sequence"/>
</dbReference>
<evidence type="ECO:0000256" key="6">
    <source>
        <dbReference type="PROSITE-ProRule" id="PRU01373"/>
    </source>
</evidence>
<keyword evidence="11" id="KW-1185">Reference proteome</keyword>
<evidence type="ECO:0000256" key="5">
    <source>
        <dbReference type="ARBA" id="ARBA00023316"/>
    </source>
</evidence>
<keyword evidence="3 6" id="KW-0133">Cell shape</keyword>
<organism evidence="10 11">
    <name type="scientific">Motilibacter peucedani</name>
    <dbReference type="NCBI Taxonomy" id="598650"/>
    <lineage>
        <taxon>Bacteria</taxon>
        <taxon>Bacillati</taxon>
        <taxon>Actinomycetota</taxon>
        <taxon>Actinomycetes</taxon>
        <taxon>Motilibacterales</taxon>
        <taxon>Motilibacteraceae</taxon>
        <taxon>Motilibacter</taxon>
    </lineage>
</organism>
<dbReference type="CDD" id="cd16913">
    <property type="entry name" value="YkuD_like"/>
    <property type="match status" value="1"/>
</dbReference>
<keyword evidence="8" id="KW-0732">Signal</keyword>
<name>A0A420XUD7_9ACTN</name>
<evidence type="ECO:0000256" key="7">
    <source>
        <dbReference type="SAM" id="MobiDB-lite"/>
    </source>
</evidence>
<dbReference type="InParanoid" id="A0A420XUD7"/>
<sequence length="186" mass="19554">MTAPALGLLAALLSAHLHGAAPAVPAAPAAVRPPASAPARNVDRAPAPTRTALPARSGSGRRVVYAKRAQQVWLVDAKGTVVRTYLVSGQASQPRPGTYRVYSRSPLAHSAVSSATMRRMVRFTHGIHTGAAIGFHEIPRDRRGRPEQRLAQLGRPLSAGCIREAPADALALWNFAGVGTRVVVVA</sequence>
<feature type="active site" description="Nucleophile" evidence="6">
    <location>
        <position position="161"/>
    </location>
</feature>
<evidence type="ECO:0000256" key="4">
    <source>
        <dbReference type="ARBA" id="ARBA00022984"/>
    </source>
</evidence>
<proteinExistence type="predicted"/>
<dbReference type="InterPro" id="IPR038063">
    <property type="entry name" value="Transpep_catalytic_dom"/>
</dbReference>
<evidence type="ECO:0000256" key="2">
    <source>
        <dbReference type="ARBA" id="ARBA00022679"/>
    </source>
</evidence>
<dbReference type="GO" id="GO:0071555">
    <property type="term" value="P:cell wall organization"/>
    <property type="evidence" value="ECO:0007669"/>
    <property type="project" value="UniProtKB-UniRule"/>
</dbReference>
<evidence type="ECO:0000256" key="1">
    <source>
        <dbReference type="ARBA" id="ARBA00004752"/>
    </source>
</evidence>
<dbReference type="PANTHER" id="PTHR30582">
    <property type="entry name" value="L,D-TRANSPEPTIDASE"/>
    <property type="match status" value="1"/>
</dbReference>
<dbReference type="UniPathway" id="UPA00219"/>
<dbReference type="AlphaFoldDB" id="A0A420XUD7"/>
<dbReference type="InterPro" id="IPR005490">
    <property type="entry name" value="LD_TPept_cat_dom"/>
</dbReference>
<feature type="domain" description="L,D-TPase catalytic" evidence="9">
    <location>
        <begin position="61"/>
        <end position="185"/>
    </location>
</feature>
<comment type="pathway">
    <text evidence="1 6">Cell wall biogenesis; peptidoglycan biosynthesis.</text>
</comment>
<dbReference type="Gene3D" id="2.40.440.10">
    <property type="entry name" value="L,D-transpeptidase catalytic domain-like"/>
    <property type="match status" value="1"/>
</dbReference>
<feature type="signal peptide" evidence="8">
    <location>
        <begin position="1"/>
        <end position="23"/>
    </location>
</feature>
<evidence type="ECO:0000313" key="11">
    <source>
        <dbReference type="Proteomes" id="UP000281955"/>
    </source>
</evidence>
<dbReference type="PROSITE" id="PS52029">
    <property type="entry name" value="LD_TPASE"/>
    <property type="match status" value="1"/>
</dbReference>
<dbReference type="InterPro" id="IPR050979">
    <property type="entry name" value="LD-transpeptidase"/>
</dbReference>
<feature type="active site" description="Proton donor/acceptor" evidence="6">
    <location>
        <position position="136"/>
    </location>
</feature>
<dbReference type="GO" id="GO:0018104">
    <property type="term" value="P:peptidoglycan-protein cross-linking"/>
    <property type="evidence" value="ECO:0007669"/>
    <property type="project" value="TreeGrafter"/>
</dbReference>
<dbReference type="GO" id="GO:0005576">
    <property type="term" value="C:extracellular region"/>
    <property type="evidence" value="ECO:0007669"/>
    <property type="project" value="TreeGrafter"/>
</dbReference>
<dbReference type="GO" id="GO:0016740">
    <property type="term" value="F:transferase activity"/>
    <property type="evidence" value="ECO:0007669"/>
    <property type="project" value="UniProtKB-KW"/>
</dbReference>
<keyword evidence="4 6" id="KW-0573">Peptidoglycan synthesis</keyword>
<dbReference type="GO" id="GO:0071972">
    <property type="term" value="F:peptidoglycan L,D-transpeptidase activity"/>
    <property type="evidence" value="ECO:0007669"/>
    <property type="project" value="TreeGrafter"/>
</dbReference>
<dbReference type="GO" id="GO:0008360">
    <property type="term" value="P:regulation of cell shape"/>
    <property type="evidence" value="ECO:0007669"/>
    <property type="project" value="UniProtKB-UniRule"/>
</dbReference>
<evidence type="ECO:0000256" key="8">
    <source>
        <dbReference type="SAM" id="SignalP"/>
    </source>
</evidence>
<dbReference type="SUPFAM" id="SSF141523">
    <property type="entry name" value="L,D-transpeptidase catalytic domain-like"/>
    <property type="match status" value="1"/>
</dbReference>
<reference evidence="10 11" key="1">
    <citation type="submission" date="2018-10" db="EMBL/GenBank/DDBJ databases">
        <title>Genomic Encyclopedia of Archaeal and Bacterial Type Strains, Phase II (KMG-II): from individual species to whole genera.</title>
        <authorList>
            <person name="Goeker M."/>
        </authorList>
    </citation>
    <scope>NUCLEOTIDE SEQUENCE [LARGE SCALE GENOMIC DNA]</scope>
    <source>
        <strain evidence="10 11">RP-AC37</strain>
    </source>
</reference>
<feature type="region of interest" description="Disordered" evidence="7">
    <location>
        <begin position="30"/>
        <end position="60"/>
    </location>
</feature>
<dbReference type="PANTHER" id="PTHR30582:SF2">
    <property type="entry name" value="L,D-TRANSPEPTIDASE YCIB-RELATED"/>
    <property type="match status" value="1"/>
</dbReference>
<dbReference type="Pfam" id="PF03734">
    <property type="entry name" value="YkuD"/>
    <property type="match status" value="1"/>
</dbReference>
<evidence type="ECO:0000313" key="10">
    <source>
        <dbReference type="EMBL" id="RKS80444.1"/>
    </source>
</evidence>
<protein>
    <submittedName>
        <fullName evidence="10">Lipoprotein-anchoring transpeptidase ErfK/SrfK</fullName>
    </submittedName>
</protein>
<feature type="chain" id="PRO_5038874380" evidence="8">
    <location>
        <begin position="24"/>
        <end position="186"/>
    </location>
</feature>
<accession>A0A420XUD7</accession>